<protein>
    <submittedName>
        <fullName evidence="1">Uncharacterized protein</fullName>
    </submittedName>
</protein>
<name>A0A1G7R7L6_9EURY</name>
<evidence type="ECO:0000313" key="1">
    <source>
        <dbReference type="EMBL" id="SDG06771.1"/>
    </source>
</evidence>
<evidence type="ECO:0000313" key="2">
    <source>
        <dbReference type="Proteomes" id="UP000199076"/>
    </source>
</evidence>
<dbReference type="AlphaFoldDB" id="A0A1G7R7L6"/>
<sequence>MSTNTADPGDGLPTTGPATVSYEQYSYVSTDSSGIVYHVDRPEEWIEADLILGLDDWQ</sequence>
<keyword evidence="2" id="KW-1185">Reference proteome</keyword>
<dbReference type="EMBL" id="FNBK01000014">
    <property type="protein sequence ID" value="SDG06771.1"/>
    <property type="molecule type" value="Genomic_DNA"/>
</dbReference>
<dbReference type="Proteomes" id="UP000199076">
    <property type="component" value="Unassembled WGS sequence"/>
</dbReference>
<dbReference type="STRING" id="660518.SAMN05216218_11490"/>
<accession>A0A1G7R7L6</accession>
<reference evidence="2" key="1">
    <citation type="submission" date="2016-10" db="EMBL/GenBank/DDBJ databases">
        <authorList>
            <person name="Varghese N."/>
            <person name="Submissions S."/>
        </authorList>
    </citation>
    <scope>NUCLEOTIDE SEQUENCE [LARGE SCALE GENOMIC DNA]</scope>
    <source>
        <strain evidence="2">IBRC-M 10760</strain>
    </source>
</reference>
<dbReference type="OrthoDB" id="227859at2157"/>
<organism evidence="1 2">
    <name type="scientific">Halorientalis regularis</name>
    <dbReference type="NCBI Taxonomy" id="660518"/>
    <lineage>
        <taxon>Archaea</taxon>
        <taxon>Methanobacteriati</taxon>
        <taxon>Methanobacteriota</taxon>
        <taxon>Stenosarchaea group</taxon>
        <taxon>Halobacteria</taxon>
        <taxon>Halobacteriales</taxon>
        <taxon>Haloarculaceae</taxon>
        <taxon>Halorientalis</taxon>
    </lineage>
</organism>
<dbReference type="RefSeq" id="WP_175452918.1">
    <property type="nucleotide sequence ID" value="NZ_FNBK01000014.1"/>
</dbReference>
<proteinExistence type="predicted"/>
<gene>
    <name evidence="1" type="ORF">SAMN05216218_11490</name>
</gene>